<organism evidence="1 2">
    <name type="scientific">Lactobacillus colini</name>
    <dbReference type="NCBI Taxonomy" id="1819254"/>
    <lineage>
        <taxon>Bacteria</taxon>
        <taxon>Bacillati</taxon>
        <taxon>Bacillota</taxon>
        <taxon>Bacilli</taxon>
        <taxon>Lactobacillales</taxon>
        <taxon>Lactobacillaceae</taxon>
        <taxon>Lactobacillus</taxon>
    </lineage>
</organism>
<accession>A0ABS4MFK9</accession>
<dbReference type="Proteomes" id="UP001519292">
    <property type="component" value="Unassembled WGS sequence"/>
</dbReference>
<name>A0ABS4MFK9_9LACO</name>
<evidence type="ECO:0000313" key="1">
    <source>
        <dbReference type="EMBL" id="MBP2058126.1"/>
    </source>
</evidence>
<sequence length="171" mass="19614">MKINEETITKKIEEQDYLQDLETVKYSELNKTKIKSFAEKMIKEVVQAAKHDSLIQTQLAVSGQRPVTFALESNIINLPFTNYKKISNFFDNQDPVEVNIYFETISDFINVSHFRIDILASVQEIVVDPETYTKSLAENITAKLKEVRSYQKSEKTVTKKATTKKSLAAKN</sequence>
<keyword evidence="2" id="KW-1185">Reference proteome</keyword>
<gene>
    <name evidence="1" type="ORF">J2Z60_001303</name>
</gene>
<dbReference type="RefSeq" id="WP_209686869.1">
    <property type="nucleotide sequence ID" value="NZ_JAGGLU010000006.1"/>
</dbReference>
<proteinExistence type="predicted"/>
<evidence type="ECO:0000313" key="2">
    <source>
        <dbReference type="Proteomes" id="UP001519292"/>
    </source>
</evidence>
<dbReference type="EMBL" id="JAGGLU010000006">
    <property type="protein sequence ID" value="MBP2058126.1"/>
    <property type="molecule type" value="Genomic_DNA"/>
</dbReference>
<comment type="caution">
    <text evidence="1">The sequence shown here is derived from an EMBL/GenBank/DDBJ whole genome shotgun (WGS) entry which is preliminary data.</text>
</comment>
<reference evidence="1 2" key="1">
    <citation type="submission" date="2021-03" db="EMBL/GenBank/DDBJ databases">
        <title>Genomic Encyclopedia of Type Strains, Phase IV (KMG-IV): sequencing the most valuable type-strain genomes for metagenomic binning, comparative biology and taxonomic classification.</title>
        <authorList>
            <person name="Goeker M."/>
        </authorList>
    </citation>
    <scope>NUCLEOTIDE SEQUENCE [LARGE SCALE GENOMIC DNA]</scope>
    <source>
        <strain evidence="1 2">DSM 101872</strain>
    </source>
</reference>
<protein>
    <submittedName>
        <fullName evidence="1">Uncharacterized protein</fullName>
    </submittedName>
</protein>